<feature type="compositionally biased region" description="Basic and acidic residues" evidence="1">
    <location>
        <begin position="344"/>
        <end position="371"/>
    </location>
</feature>
<feature type="compositionally biased region" description="Polar residues" evidence="1">
    <location>
        <begin position="90"/>
        <end position="101"/>
    </location>
</feature>
<feature type="compositionally biased region" description="Low complexity" evidence="1">
    <location>
        <begin position="1"/>
        <end position="13"/>
    </location>
</feature>
<accession>A0A9P3H9G9</accession>
<keyword evidence="3" id="KW-1185">Reference proteome</keyword>
<comment type="caution">
    <text evidence="2">The sequence shown here is derived from an EMBL/GenBank/DDBJ whole genome shotgun (WGS) entry which is preliminary data.</text>
</comment>
<dbReference type="EMBL" id="BQFW01000007">
    <property type="protein sequence ID" value="GJJ72644.1"/>
    <property type="molecule type" value="Genomic_DNA"/>
</dbReference>
<feature type="compositionally biased region" description="Low complexity" evidence="1">
    <location>
        <begin position="284"/>
        <end position="295"/>
    </location>
</feature>
<feature type="compositionally biased region" description="Acidic residues" evidence="1">
    <location>
        <begin position="16"/>
        <end position="25"/>
    </location>
</feature>
<dbReference type="OrthoDB" id="2100128at2759"/>
<feature type="compositionally biased region" description="Polar residues" evidence="1">
    <location>
        <begin position="530"/>
        <end position="546"/>
    </location>
</feature>
<feature type="compositionally biased region" description="Low complexity" evidence="1">
    <location>
        <begin position="250"/>
        <end position="260"/>
    </location>
</feature>
<feature type="region of interest" description="Disordered" evidence="1">
    <location>
        <begin position="1"/>
        <end position="578"/>
    </location>
</feature>
<reference evidence="2" key="1">
    <citation type="submission" date="2021-11" db="EMBL/GenBank/DDBJ databases">
        <authorList>
            <person name="Herlambang A."/>
            <person name="Guo Y."/>
            <person name="Takashima Y."/>
            <person name="Nishizawa T."/>
        </authorList>
    </citation>
    <scope>NUCLEOTIDE SEQUENCE</scope>
    <source>
        <strain evidence="2">E1425</strain>
    </source>
</reference>
<feature type="compositionally biased region" description="Low complexity" evidence="1">
    <location>
        <begin position="140"/>
        <end position="152"/>
    </location>
</feature>
<proteinExistence type="predicted"/>
<feature type="compositionally biased region" description="Low complexity" evidence="1">
    <location>
        <begin position="433"/>
        <end position="447"/>
    </location>
</feature>
<feature type="compositionally biased region" description="Low complexity" evidence="1">
    <location>
        <begin position="384"/>
        <end position="395"/>
    </location>
</feature>
<evidence type="ECO:0000313" key="3">
    <source>
        <dbReference type="Proteomes" id="UP000827284"/>
    </source>
</evidence>
<feature type="compositionally biased region" description="Polar residues" evidence="1">
    <location>
        <begin position="121"/>
        <end position="130"/>
    </location>
</feature>
<feature type="compositionally biased region" description="Basic and acidic residues" evidence="1">
    <location>
        <begin position="451"/>
        <end position="464"/>
    </location>
</feature>
<evidence type="ECO:0000256" key="1">
    <source>
        <dbReference type="SAM" id="MobiDB-lite"/>
    </source>
</evidence>
<sequence length="998" mass="108711">MVASSSVSNMASSLDWADDTDDEIDFGAPVFSDDDDFPRPASPPATPSTASSGNKETATPSQAGSGREPARYTAGFTDGSNRSLDRRTHNGSALQPMSSRIQPRDHQQSYRDSPRPHHGHNNGSYGSPQSEGKWGRNADSSRGSSAHQSRSSTPRTTIPLPPKPAPELDANNYRNNNQARMDRSRSPSYRSRSPLPNGLNDRLSWENSKHQRPSSPYTSGRGAAGGDHQRRSLSPSTAHLNNPGGISTGRSLSPSPRSSRAYMDQVSAPNGRLINNPDGFSTGRSSSPAARPSRSYMDQVTPPSRDRLNRRSRDAASEGRWEKTLQEDKPYPNLHPSSATNGSPKDDTVHFKRRETGATRPSGHEPSRNDRSTGGTMYHERLESSTSARSQRPSSGPGDRWEKTPMPEDLPYPVNSPSGKHNRTGSRGKLDVPLLSSSPSEKSSPRGSRGKGKDAQKRRSKDQPTAEVSVDDNNASTEESGKPWWEQSTYGTKPKTAEPAKSTESAPQSKKDGSSGRERQESQKPKATPSKPNTAPSSKQETSAQKVSAKESEPQEVPWWEQSTYKAKPKSQDSSAASVSGLTTQLAKANLNKDDEPVLFLAANRQKSAASASGDDARGDLAVDADTLSRRMALDQKSTGSGVEALTLLSRGGDDSGSSNSLKARHVQEKVFAEIKTMIKEYEQWNGVDKLVPIQPKSRQAEKMDVILESFRKLREGLFASESKDAFTVEVYEQSVLNSLYAGNIPELTKALHHLVQYLHPEVYPVPDNDNPQDLVSNSLARIATIPQERKRFMALYILHHLAHPPRVFSATNGGGVGEGAKVLDLGSVDSLSKAVLCPKTETDLLISSMLHGFQQYQRLPAADRKMDSKNPLGPDLFFALAYWKALRDGQWQERERLLKTEGSLAWDLRLMVYHGMGDGLCTSRSLTVATISKAYYSLPVAVLAEAVGLSSSSSAPSGANNQELENEQLKTLKAKFGLAPRVVVRDGQIMFKVKVAA</sequence>
<feature type="compositionally biased region" description="Basic and acidic residues" evidence="1">
    <location>
        <begin position="102"/>
        <end position="115"/>
    </location>
</feature>
<dbReference type="AlphaFoldDB" id="A0A9P3H9G9"/>
<dbReference type="Proteomes" id="UP000827284">
    <property type="component" value="Unassembled WGS sequence"/>
</dbReference>
<name>A0A9P3H9G9_9FUNG</name>
<protein>
    <submittedName>
        <fullName evidence="2">Uncharacterized protein</fullName>
    </submittedName>
</protein>
<feature type="compositionally biased region" description="Basic and acidic residues" evidence="1">
    <location>
        <begin position="304"/>
        <end position="330"/>
    </location>
</feature>
<organism evidence="2 3">
    <name type="scientific">Entomortierella parvispora</name>
    <dbReference type="NCBI Taxonomy" id="205924"/>
    <lineage>
        <taxon>Eukaryota</taxon>
        <taxon>Fungi</taxon>
        <taxon>Fungi incertae sedis</taxon>
        <taxon>Mucoromycota</taxon>
        <taxon>Mortierellomycotina</taxon>
        <taxon>Mortierellomycetes</taxon>
        <taxon>Mortierellales</taxon>
        <taxon>Mortierellaceae</taxon>
        <taxon>Entomortierella</taxon>
    </lineage>
</organism>
<feature type="compositionally biased region" description="Polar residues" evidence="1">
    <location>
        <begin position="53"/>
        <end position="64"/>
    </location>
</feature>
<gene>
    <name evidence="2" type="ORF">EMPS_05002</name>
</gene>
<evidence type="ECO:0000313" key="2">
    <source>
        <dbReference type="EMBL" id="GJJ72644.1"/>
    </source>
</evidence>
<feature type="compositionally biased region" description="Polar residues" evidence="1">
    <location>
        <begin position="232"/>
        <end position="249"/>
    </location>
</feature>
<feature type="compositionally biased region" description="Basic and acidic residues" evidence="1">
    <location>
        <begin position="509"/>
        <end position="524"/>
    </location>
</feature>
<reference evidence="2" key="2">
    <citation type="journal article" date="2022" name="Microbiol. Resour. Announc.">
        <title>Whole-Genome Sequence of Entomortierella parvispora E1425, a Mucoromycotan Fungus Associated with Burkholderiaceae-Related Endosymbiotic Bacteria.</title>
        <authorList>
            <person name="Herlambang A."/>
            <person name="Guo Y."/>
            <person name="Takashima Y."/>
            <person name="Narisawa K."/>
            <person name="Ohta H."/>
            <person name="Nishizawa T."/>
        </authorList>
    </citation>
    <scope>NUCLEOTIDE SEQUENCE</scope>
    <source>
        <strain evidence="2">E1425</strain>
    </source>
</reference>